<dbReference type="SUPFAM" id="SSF49899">
    <property type="entry name" value="Concanavalin A-like lectins/glucanases"/>
    <property type="match status" value="1"/>
</dbReference>
<dbReference type="InterPro" id="IPR003877">
    <property type="entry name" value="SPRY_dom"/>
</dbReference>
<feature type="coiled-coil region" evidence="7">
    <location>
        <begin position="188"/>
        <end position="231"/>
    </location>
</feature>
<dbReference type="Proteomes" id="UP000694620">
    <property type="component" value="Chromosome 12"/>
</dbReference>
<dbReference type="GO" id="GO:0045087">
    <property type="term" value="P:innate immune response"/>
    <property type="evidence" value="ECO:0007669"/>
    <property type="project" value="UniProtKB-KW"/>
</dbReference>
<keyword evidence="4" id="KW-0862">Zinc</keyword>
<evidence type="ECO:0000256" key="1">
    <source>
        <dbReference type="ARBA" id="ARBA00022588"/>
    </source>
</evidence>
<evidence type="ECO:0000256" key="2">
    <source>
        <dbReference type="ARBA" id="ARBA00022723"/>
    </source>
</evidence>
<dbReference type="Gene3D" id="2.60.120.920">
    <property type="match status" value="1"/>
</dbReference>
<dbReference type="SUPFAM" id="SSF57850">
    <property type="entry name" value="RING/U-box"/>
    <property type="match status" value="1"/>
</dbReference>
<dbReference type="PROSITE" id="PS50119">
    <property type="entry name" value="ZF_BBOX"/>
    <property type="match status" value="1"/>
</dbReference>
<evidence type="ECO:0000256" key="5">
    <source>
        <dbReference type="ARBA" id="ARBA00022859"/>
    </source>
</evidence>
<dbReference type="SMART" id="SM00184">
    <property type="entry name" value="RING"/>
    <property type="match status" value="1"/>
</dbReference>
<sequence length="560" mass="64257">MAAAQPSISEDQHRCTVCLDVLKKPVTIPCGHSYCMNCINGYWDQLAIAGRCICPQCRMEFVPRPKLYRNTTLHGLLENIRTAASNITQSQSYAGPHDVPCDVCTERKQKAKKTCMTCMASYCEYHLQPHQDTEALKTHKLEKPTRHLKAKLCPKHQEVLKMYCRTDGTCICLMCAITEHRSHDMVTLDMERVEKQKVEMKKRTEEKERKLETLKNSVMRIQNSADKEINENDKAFTSILQSITRLWSEVMALIIDHKQKKVRKAEEIIKPLEKEIVELKRRDAELAQLSQTDDHVHFIKTFPSLCVPLQDGVSPNATINEDFLPNTLKKDLSDLQRHLEEISSWEFVKTSVTGELGSQCHNVTGFLHSFSFLFLFSFHSDSCPLTLDHNTAHRWLQLSERNRKVTNNRTVLQFPDHPDRFEFLPQVLCREALSGTRFYWEVEWSGDWAVVGVAYKGVGRKELNSECRLGFNDKSWSLSCSNSKYSAWHNNTNIEISAPCFHRIGVYLDWPAGSLLFYGISNTMTLLHRFNTSFTEPLYPGFGLGFDSSVTFCSLNPSDQ</sequence>
<dbReference type="InterPro" id="IPR001870">
    <property type="entry name" value="B30.2/SPRY"/>
</dbReference>
<organism evidence="11 12">
    <name type="scientific">Erpetoichthys calabaricus</name>
    <name type="common">Rope fish</name>
    <name type="synonym">Calamoichthys calabaricus</name>
    <dbReference type="NCBI Taxonomy" id="27687"/>
    <lineage>
        <taxon>Eukaryota</taxon>
        <taxon>Metazoa</taxon>
        <taxon>Chordata</taxon>
        <taxon>Craniata</taxon>
        <taxon>Vertebrata</taxon>
        <taxon>Euteleostomi</taxon>
        <taxon>Actinopterygii</taxon>
        <taxon>Polypteriformes</taxon>
        <taxon>Polypteridae</taxon>
        <taxon>Erpetoichthys</taxon>
    </lineage>
</organism>
<keyword evidence="3 6" id="KW-0863">Zinc-finger</keyword>
<feature type="domain" description="B box-type" evidence="9">
    <location>
        <begin position="148"/>
        <end position="188"/>
    </location>
</feature>
<dbReference type="AlphaFoldDB" id="A0A8C4TP26"/>
<evidence type="ECO:0000256" key="7">
    <source>
        <dbReference type="SAM" id="Coils"/>
    </source>
</evidence>
<dbReference type="GO" id="GO:0008270">
    <property type="term" value="F:zinc ion binding"/>
    <property type="evidence" value="ECO:0007669"/>
    <property type="project" value="UniProtKB-KW"/>
</dbReference>
<keyword evidence="7" id="KW-0175">Coiled coil</keyword>
<dbReference type="GO" id="GO:0005737">
    <property type="term" value="C:cytoplasm"/>
    <property type="evidence" value="ECO:0007669"/>
    <property type="project" value="UniProtKB-ARBA"/>
</dbReference>
<dbReference type="InterPro" id="IPR003879">
    <property type="entry name" value="Butyrophylin_SPRY"/>
</dbReference>
<dbReference type="Pfam" id="PF13765">
    <property type="entry name" value="PRY"/>
    <property type="match status" value="1"/>
</dbReference>
<dbReference type="PANTHER" id="PTHR25465">
    <property type="entry name" value="B-BOX DOMAIN CONTAINING"/>
    <property type="match status" value="1"/>
</dbReference>
<dbReference type="PROSITE" id="PS50188">
    <property type="entry name" value="B302_SPRY"/>
    <property type="match status" value="1"/>
</dbReference>
<evidence type="ECO:0000259" key="9">
    <source>
        <dbReference type="PROSITE" id="PS50119"/>
    </source>
</evidence>
<evidence type="ECO:0000259" key="10">
    <source>
        <dbReference type="PROSITE" id="PS50188"/>
    </source>
</evidence>
<evidence type="ECO:0000313" key="12">
    <source>
        <dbReference type="Proteomes" id="UP000694620"/>
    </source>
</evidence>
<dbReference type="PROSITE" id="PS50089">
    <property type="entry name" value="ZF_RING_2"/>
    <property type="match status" value="1"/>
</dbReference>
<reference evidence="11" key="3">
    <citation type="submission" date="2025-09" db="UniProtKB">
        <authorList>
            <consortium name="Ensembl"/>
        </authorList>
    </citation>
    <scope>IDENTIFICATION</scope>
</reference>
<dbReference type="CDD" id="cd16040">
    <property type="entry name" value="SPRY_PRY_SNTX"/>
    <property type="match status" value="1"/>
</dbReference>
<feature type="coiled-coil region" evidence="7">
    <location>
        <begin position="255"/>
        <end position="282"/>
    </location>
</feature>
<dbReference type="PRINTS" id="PR01407">
    <property type="entry name" value="BUTYPHLNCDUF"/>
</dbReference>
<dbReference type="SMART" id="SM00449">
    <property type="entry name" value="SPRY"/>
    <property type="match status" value="1"/>
</dbReference>
<dbReference type="InterPro" id="IPR000315">
    <property type="entry name" value="Znf_B-box"/>
</dbReference>
<dbReference type="InterPro" id="IPR013320">
    <property type="entry name" value="ConA-like_dom_sf"/>
</dbReference>
<dbReference type="CDD" id="cd19769">
    <property type="entry name" value="Bbox2_TRIM16-like"/>
    <property type="match status" value="1"/>
</dbReference>
<accession>A0A8C4TP26</accession>
<dbReference type="Gene3D" id="4.10.830.40">
    <property type="match status" value="1"/>
</dbReference>
<dbReference type="InterPro" id="IPR017907">
    <property type="entry name" value="Znf_RING_CS"/>
</dbReference>
<dbReference type="Ensembl" id="ENSECRT00000033951.1">
    <property type="protein sequence ID" value="ENSECRP00000033226.1"/>
    <property type="gene ID" value="ENSECRG00000022488.1"/>
</dbReference>
<reference evidence="11" key="2">
    <citation type="submission" date="2025-08" db="UniProtKB">
        <authorList>
            <consortium name="Ensembl"/>
        </authorList>
    </citation>
    <scope>IDENTIFICATION</scope>
</reference>
<dbReference type="SMART" id="SM00336">
    <property type="entry name" value="BBOX"/>
    <property type="match status" value="1"/>
</dbReference>
<keyword evidence="12" id="KW-1185">Reference proteome</keyword>
<dbReference type="SMART" id="SM00589">
    <property type="entry name" value="PRY"/>
    <property type="match status" value="1"/>
</dbReference>
<protein>
    <submittedName>
        <fullName evidence="11">Tripartite motif-containing protein 16-like</fullName>
    </submittedName>
</protein>
<dbReference type="Gene3D" id="3.30.40.10">
    <property type="entry name" value="Zinc/RING finger domain, C3HC4 (zinc finger)"/>
    <property type="match status" value="1"/>
</dbReference>
<reference evidence="11" key="1">
    <citation type="submission" date="2021-06" db="EMBL/GenBank/DDBJ databases">
        <authorList>
            <consortium name="Wellcome Sanger Institute Data Sharing"/>
        </authorList>
    </citation>
    <scope>NUCLEOTIDE SEQUENCE [LARGE SCALE GENOMIC DNA]</scope>
</reference>
<dbReference type="Pfam" id="PF00622">
    <property type="entry name" value="SPRY"/>
    <property type="match status" value="1"/>
</dbReference>
<evidence type="ECO:0000256" key="4">
    <source>
        <dbReference type="ARBA" id="ARBA00022833"/>
    </source>
</evidence>
<keyword evidence="1" id="KW-0399">Innate immunity</keyword>
<dbReference type="PANTHER" id="PTHR25465:SF14">
    <property type="entry name" value="E3 UBIQUITIN-PROTEIN LIGASE TRIM65"/>
    <property type="match status" value="1"/>
</dbReference>
<keyword evidence="2" id="KW-0479">Metal-binding</keyword>
<dbReference type="InterPro" id="IPR006574">
    <property type="entry name" value="PRY"/>
</dbReference>
<feature type="domain" description="B30.2/SPRY" evidence="10">
    <location>
        <begin position="365"/>
        <end position="560"/>
    </location>
</feature>
<dbReference type="InterPro" id="IPR013083">
    <property type="entry name" value="Znf_RING/FYVE/PHD"/>
</dbReference>
<evidence type="ECO:0000259" key="8">
    <source>
        <dbReference type="PROSITE" id="PS50089"/>
    </source>
</evidence>
<dbReference type="GeneTree" id="ENSGT01150000286950"/>
<dbReference type="InterPro" id="IPR051051">
    <property type="entry name" value="E3_ubiq-ligase_TRIM/RNF"/>
</dbReference>
<dbReference type="SUPFAM" id="SSF57845">
    <property type="entry name" value="B-box zinc-binding domain"/>
    <property type="match status" value="1"/>
</dbReference>
<name>A0A8C4TP26_ERPCA</name>
<dbReference type="InterPro" id="IPR001841">
    <property type="entry name" value="Znf_RING"/>
</dbReference>
<dbReference type="InterPro" id="IPR058030">
    <property type="entry name" value="TRIM8/14/16/25/29/45/65_CC"/>
</dbReference>
<evidence type="ECO:0000313" key="11">
    <source>
        <dbReference type="Ensembl" id="ENSECRP00000033226.1"/>
    </source>
</evidence>
<proteinExistence type="predicted"/>
<dbReference type="Pfam" id="PF00643">
    <property type="entry name" value="zf-B_box"/>
    <property type="match status" value="1"/>
</dbReference>
<dbReference type="Gene3D" id="3.30.160.60">
    <property type="entry name" value="Classic Zinc Finger"/>
    <property type="match status" value="1"/>
</dbReference>
<dbReference type="Pfam" id="PF15227">
    <property type="entry name" value="zf-C3HC4_4"/>
    <property type="match status" value="1"/>
</dbReference>
<dbReference type="Pfam" id="PF25600">
    <property type="entry name" value="TRIM_CC"/>
    <property type="match status" value="1"/>
</dbReference>
<feature type="domain" description="RING-type" evidence="8">
    <location>
        <begin position="15"/>
        <end position="58"/>
    </location>
</feature>
<evidence type="ECO:0000256" key="6">
    <source>
        <dbReference type="PROSITE-ProRule" id="PRU00024"/>
    </source>
</evidence>
<keyword evidence="5" id="KW-0391">Immunity</keyword>
<dbReference type="PROSITE" id="PS00518">
    <property type="entry name" value="ZF_RING_1"/>
    <property type="match status" value="1"/>
</dbReference>
<dbReference type="InterPro" id="IPR043136">
    <property type="entry name" value="B30.2/SPRY_sf"/>
</dbReference>
<evidence type="ECO:0000256" key="3">
    <source>
        <dbReference type="ARBA" id="ARBA00022771"/>
    </source>
</evidence>